<evidence type="ECO:0000313" key="2">
    <source>
        <dbReference type="Proteomes" id="UP000608522"/>
    </source>
</evidence>
<keyword evidence="2" id="KW-1185">Reference proteome</keyword>
<organism evidence="1 2">
    <name type="scientific">Streptomyces spororaveus</name>
    <dbReference type="NCBI Taxonomy" id="284039"/>
    <lineage>
        <taxon>Bacteria</taxon>
        <taxon>Bacillati</taxon>
        <taxon>Actinomycetota</taxon>
        <taxon>Actinomycetes</taxon>
        <taxon>Kitasatosporales</taxon>
        <taxon>Streptomycetaceae</taxon>
        <taxon>Streptomyces</taxon>
    </lineage>
</organism>
<evidence type="ECO:0000313" key="1">
    <source>
        <dbReference type="EMBL" id="GHI76303.1"/>
    </source>
</evidence>
<comment type="caution">
    <text evidence="1">The sequence shown here is derived from an EMBL/GenBank/DDBJ whole genome shotgun (WGS) entry which is preliminary data.</text>
</comment>
<reference evidence="2" key="1">
    <citation type="submission" date="2023-07" db="EMBL/GenBank/DDBJ databases">
        <title>Whole genome shotgun sequence of Streptomyces spororaveus NBRC 15456.</title>
        <authorList>
            <person name="Komaki H."/>
            <person name="Tamura T."/>
        </authorList>
    </citation>
    <scope>NUCLEOTIDE SEQUENCE [LARGE SCALE GENOMIC DNA]</scope>
    <source>
        <strain evidence="2">NBRC 15456</strain>
    </source>
</reference>
<sequence length="148" mass="16781">MVPLPFVADEDVIGGRLIVATDDMRLRKVVEQFAGYFKRELRFDFLQFAATGSDSSQEVLLINSRDVIMLSPVACGAVGFDLDEKCLTWVWIHPFQRGRGLLDRVCEELERRHGAEFTVEQPVSVPMQRFLRSRDVDPARWGGPSPAE</sequence>
<evidence type="ECO:0008006" key="3">
    <source>
        <dbReference type="Google" id="ProtNLM"/>
    </source>
</evidence>
<name>A0ABQ3T7E0_9ACTN</name>
<dbReference type="EMBL" id="BNED01000005">
    <property type="protein sequence ID" value="GHI76303.1"/>
    <property type="molecule type" value="Genomic_DNA"/>
</dbReference>
<dbReference type="RefSeq" id="WP_202198517.1">
    <property type="nucleotide sequence ID" value="NZ_BAAATO010000006.1"/>
</dbReference>
<protein>
    <recommendedName>
        <fullName evidence="3">N-acetyltransferase domain-containing protein</fullName>
    </recommendedName>
</protein>
<proteinExistence type="predicted"/>
<accession>A0ABQ3T7E0</accession>
<gene>
    <name evidence="1" type="ORF">Sspor_18640</name>
</gene>
<dbReference type="Proteomes" id="UP000608522">
    <property type="component" value="Unassembled WGS sequence"/>
</dbReference>